<proteinExistence type="predicted"/>
<dbReference type="GO" id="GO:0044528">
    <property type="term" value="P:regulation of mitochondrial mRNA stability"/>
    <property type="evidence" value="ECO:0007669"/>
    <property type="project" value="TreeGrafter"/>
</dbReference>
<feature type="compositionally biased region" description="Basic residues" evidence="1">
    <location>
        <begin position="157"/>
        <end position="168"/>
    </location>
</feature>
<dbReference type="PANTHER" id="PTHR21228:SF40">
    <property type="entry name" value="LD45607P"/>
    <property type="match status" value="1"/>
</dbReference>
<dbReference type="EMBL" id="CAJNNV010025027">
    <property type="protein sequence ID" value="CAE8611496.1"/>
    <property type="molecule type" value="Genomic_DNA"/>
</dbReference>
<dbReference type="GO" id="GO:0003723">
    <property type="term" value="F:RNA binding"/>
    <property type="evidence" value="ECO:0007669"/>
    <property type="project" value="TreeGrafter"/>
</dbReference>
<dbReference type="OrthoDB" id="430737at2759"/>
<keyword evidence="3" id="KW-1185">Reference proteome</keyword>
<dbReference type="GO" id="GO:0000963">
    <property type="term" value="P:mitochondrial RNA processing"/>
    <property type="evidence" value="ECO:0007669"/>
    <property type="project" value="TreeGrafter"/>
</dbReference>
<reference evidence="2" key="1">
    <citation type="submission" date="2021-02" db="EMBL/GenBank/DDBJ databases">
        <authorList>
            <person name="Dougan E. K."/>
            <person name="Rhodes N."/>
            <person name="Thang M."/>
            <person name="Chan C."/>
        </authorList>
    </citation>
    <scope>NUCLEOTIDE SEQUENCE</scope>
</reference>
<feature type="compositionally biased region" description="Polar residues" evidence="1">
    <location>
        <begin position="136"/>
        <end position="154"/>
    </location>
</feature>
<dbReference type="AlphaFoldDB" id="A0A813FB96"/>
<sequence length="937" mass="102157">MGPTPAAVLDLASLAVGTGHSKGGGISGATRKQTIHVSELLSSPSQAQAEQVDAEERLWWQQPFESPGEQHGQMMGHQEQQRQRLQWQQWHQWQEHEHSANIGRQMLLEQQQRERWQWQQELHQQQMEQLAAMTSGEASYSSEWDTQSSHQTSTASRGRRAREARRRQRTDECCELPAGPVLPQKPQDGQFDSQASDATTVASESGRSGETEASTEFKDDEDLSLLIQMEGAQTSQEVLAAAHQVLARLSPETTVAALHLAARHAPATATGAASPHLAAILAHLRRLLPRLRQSRCLSRLAWTLGKLEVRTPDVQAAVCHICAVAPQSLQKFTSQDLTNTLWGLARLFPAATDRRGRGNSSSSSNVGTQVARLAAVASVDSIIGACSQRVQNLTAQCLSNALWAAARIGLRGPRMEDFLWHTLQELQSGDRQLAVFTPQGLANMLWAIAELKAAGVGAGLTEAGTPSFEEASREACAMVAGAAARRVHEFQHQELSMMAWAMAKLHGRGAGSEGGRKGARRKPGGKAASGRPSEVDQLMLSIAGEAHTRLSQLSPQSVSNLAWALATMDLSGPSEEFTVARDFLCSACEESATKLGEYSPQAVANLLWAAVRIELPAASAGMGPQSRLPQEVHRLAGAAAKETTLRMLEFSWRDLAGVAVAVSHRHLRLPEALTFATLLVGHAAVHCGDLTPQLMLNIAQSCVRIGVPVGAMQGMVDSIQRAISERGLSLNEAFAVGLGFMLLFIGYRHEIEFQDEKDGCKEWIAIVHGAGKGILFIITKESWQVSFAGATCRQAEMRWQQTQRQQRLGPSTGSFLLDRRTASSSVVQRLLEAVAASCFPTSTMAKDDLVPYVNTWFWPSPAAWMSFLSVGRADSPTFTLVGTSSLFFGVYIGKITNSHEWKEIFLDYCHHKRTSHSPNPLDKVARSVMNLLRIAPK</sequence>
<organism evidence="2 3">
    <name type="scientific">Polarella glacialis</name>
    <name type="common">Dinoflagellate</name>
    <dbReference type="NCBI Taxonomy" id="89957"/>
    <lineage>
        <taxon>Eukaryota</taxon>
        <taxon>Sar</taxon>
        <taxon>Alveolata</taxon>
        <taxon>Dinophyceae</taxon>
        <taxon>Suessiales</taxon>
        <taxon>Suessiaceae</taxon>
        <taxon>Polarella</taxon>
    </lineage>
</organism>
<feature type="region of interest" description="Disordered" evidence="1">
    <location>
        <begin position="508"/>
        <end position="533"/>
    </location>
</feature>
<dbReference type="PANTHER" id="PTHR21228">
    <property type="entry name" value="FAST LEU-RICH DOMAIN-CONTAINING"/>
    <property type="match status" value="1"/>
</dbReference>
<accession>A0A813FB96</accession>
<dbReference type="GO" id="GO:0035770">
    <property type="term" value="C:ribonucleoprotein granule"/>
    <property type="evidence" value="ECO:0007669"/>
    <property type="project" value="TreeGrafter"/>
</dbReference>
<feature type="region of interest" description="Disordered" evidence="1">
    <location>
        <begin position="128"/>
        <end position="219"/>
    </location>
</feature>
<evidence type="ECO:0000256" key="1">
    <source>
        <dbReference type="SAM" id="MobiDB-lite"/>
    </source>
</evidence>
<protein>
    <submittedName>
        <fullName evidence="2">Uncharacterized protein</fullName>
    </submittedName>
</protein>
<evidence type="ECO:0000313" key="3">
    <source>
        <dbReference type="Proteomes" id="UP000654075"/>
    </source>
</evidence>
<name>A0A813FB96_POLGL</name>
<evidence type="ECO:0000313" key="2">
    <source>
        <dbReference type="EMBL" id="CAE8611496.1"/>
    </source>
</evidence>
<comment type="caution">
    <text evidence="2">The sequence shown here is derived from an EMBL/GenBank/DDBJ whole genome shotgun (WGS) entry which is preliminary data.</text>
</comment>
<dbReference type="InterPro" id="IPR050870">
    <property type="entry name" value="FAST_kinase"/>
</dbReference>
<feature type="compositionally biased region" description="Polar residues" evidence="1">
    <location>
        <begin position="190"/>
        <end position="214"/>
    </location>
</feature>
<dbReference type="Proteomes" id="UP000654075">
    <property type="component" value="Unassembled WGS sequence"/>
</dbReference>
<gene>
    <name evidence="2" type="ORF">PGLA1383_LOCUS29293</name>
</gene>
<dbReference type="GO" id="GO:0005759">
    <property type="term" value="C:mitochondrial matrix"/>
    <property type="evidence" value="ECO:0007669"/>
    <property type="project" value="TreeGrafter"/>
</dbReference>